<keyword evidence="2" id="KW-1185">Reference proteome</keyword>
<dbReference type="EMBL" id="NAJO01000014">
    <property type="protein sequence ID" value="OQO07471.1"/>
    <property type="molecule type" value="Genomic_DNA"/>
</dbReference>
<dbReference type="AlphaFoldDB" id="A0A1V8T888"/>
<sequence length="213" mass="24500">MSAAEHVAIVHQAAHRIRIRHSEGNGRYRHRFHDSRLETSDKLYRRALESAQAAIIEDQTETWASNDFAGPLTVRRGRMTPHVIAMGRLLRSHHLALGLHPLTLDERADWDHAVEMIWDALRAMRVDRWSGEFTDFYPEVRRRVNIAAAEFTARVTLGDPRGELLWARWLDITEAGLEYAGPPSWRACGHMTIMLITYLGRQCALQTRRDGEN</sequence>
<evidence type="ECO:0000313" key="2">
    <source>
        <dbReference type="Proteomes" id="UP000192596"/>
    </source>
</evidence>
<dbReference type="Proteomes" id="UP000192596">
    <property type="component" value="Unassembled WGS sequence"/>
</dbReference>
<evidence type="ECO:0000313" key="1">
    <source>
        <dbReference type="EMBL" id="OQO07471.1"/>
    </source>
</evidence>
<accession>A0A1V8T888</accession>
<protein>
    <submittedName>
        <fullName evidence="1">Uncharacterized protein</fullName>
    </submittedName>
</protein>
<proteinExistence type="predicted"/>
<reference evidence="2" key="1">
    <citation type="submission" date="2017-03" db="EMBL/GenBank/DDBJ databases">
        <title>Genomes of endolithic fungi from Antarctica.</title>
        <authorList>
            <person name="Coleine C."/>
            <person name="Masonjones S."/>
            <person name="Stajich J.E."/>
        </authorList>
    </citation>
    <scope>NUCLEOTIDE SEQUENCE [LARGE SCALE GENOMIC DNA]</scope>
    <source>
        <strain evidence="2">CCFEE 5527</strain>
    </source>
</reference>
<name>A0A1V8T888_9PEZI</name>
<comment type="caution">
    <text evidence="1">The sequence shown here is derived from an EMBL/GenBank/DDBJ whole genome shotgun (WGS) entry which is preliminary data.</text>
</comment>
<dbReference type="InParanoid" id="A0A1V8T888"/>
<organism evidence="1 2">
    <name type="scientific">Cryoendolithus antarcticus</name>
    <dbReference type="NCBI Taxonomy" id="1507870"/>
    <lineage>
        <taxon>Eukaryota</taxon>
        <taxon>Fungi</taxon>
        <taxon>Dikarya</taxon>
        <taxon>Ascomycota</taxon>
        <taxon>Pezizomycotina</taxon>
        <taxon>Dothideomycetes</taxon>
        <taxon>Dothideomycetidae</taxon>
        <taxon>Cladosporiales</taxon>
        <taxon>Cladosporiaceae</taxon>
        <taxon>Cryoendolithus</taxon>
    </lineage>
</organism>
<gene>
    <name evidence="1" type="ORF">B0A48_07168</name>
</gene>